<evidence type="ECO:0000313" key="1">
    <source>
        <dbReference type="EMBL" id="CAB4627291.1"/>
    </source>
</evidence>
<accession>A0A6J6IRM5</accession>
<sequence length="46" mass="4998">MIGHCIKDDRLVIDSLDNASVTVVETDASGKVSLVERGRQADTLIR</sequence>
<gene>
    <name evidence="1" type="ORF">UFOPK1960_00467</name>
</gene>
<organism evidence="1">
    <name type="scientific">freshwater metagenome</name>
    <dbReference type="NCBI Taxonomy" id="449393"/>
    <lineage>
        <taxon>unclassified sequences</taxon>
        <taxon>metagenomes</taxon>
        <taxon>ecological metagenomes</taxon>
    </lineage>
</organism>
<protein>
    <submittedName>
        <fullName evidence="1">Unannotated protein</fullName>
    </submittedName>
</protein>
<name>A0A6J6IRM5_9ZZZZ</name>
<dbReference type="EMBL" id="CAEZVL010000049">
    <property type="protein sequence ID" value="CAB4627291.1"/>
    <property type="molecule type" value="Genomic_DNA"/>
</dbReference>
<proteinExistence type="predicted"/>
<dbReference type="AlphaFoldDB" id="A0A6J6IRM5"/>
<reference evidence="1" key="1">
    <citation type="submission" date="2020-05" db="EMBL/GenBank/DDBJ databases">
        <authorList>
            <person name="Chiriac C."/>
            <person name="Salcher M."/>
            <person name="Ghai R."/>
            <person name="Kavagutti S V."/>
        </authorList>
    </citation>
    <scope>NUCLEOTIDE SEQUENCE</scope>
</reference>